<keyword evidence="2" id="KW-1185">Reference proteome</keyword>
<evidence type="ECO:0000313" key="2">
    <source>
        <dbReference type="Proteomes" id="UP001153334"/>
    </source>
</evidence>
<gene>
    <name evidence="1" type="ORF">ONZ43_g5543</name>
</gene>
<comment type="caution">
    <text evidence="1">The sequence shown here is derived from an EMBL/GenBank/DDBJ whole genome shotgun (WGS) entry which is preliminary data.</text>
</comment>
<reference evidence="1" key="1">
    <citation type="submission" date="2022-11" db="EMBL/GenBank/DDBJ databases">
        <title>Genome Sequence of Nemania bipapillata.</title>
        <authorList>
            <person name="Buettner E."/>
        </authorList>
    </citation>
    <scope>NUCLEOTIDE SEQUENCE</scope>
    <source>
        <strain evidence="1">CP14</strain>
    </source>
</reference>
<name>A0ACC2I9E3_9PEZI</name>
<protein>
    <submittedName>
        <fullName evidence="1">Uncharacterized protein</fullName>
    </submittedName>
</protein>
<evidence type="ECO:0000313" key="1">
    <source>
        <dbReference type="EMBL" id="KAJ8111778.1"/>
    </source>
</evidence>
<dbReference type="EMBL" id="JAPESX010001741">
    <property type="protein sequence ID" value="KAJ8111778.1"/>
    <property type="molecule type" value="Genomic_DNA"/>
</dbReference>
<sequence>MSSATNPEKQHNGIPKPGALECHLPHRSNSLPLLKAGIERPLMLDVKPMRSVSLAPKGRKLRARHQGRSRFVNAFKPAPVTQESNGVPLDRDSYDSDEEDRRSGVSIIYSQGQYVPFQASMKRELEAEFLRLKLYGEELSTTLDEWKQAYEQLFVRISKASARHRTASQWEDLFFLEDTYLNVREELSMVQDAMGRVHAQMRLFLDHTPPPSSHRDWRQDGDSTVWVPEAVAKQQAKRGEYPILEWNGVDYNATSQFFEI</sequence>
<accession>A0ACC2I9E3</accession>
<organism evidence="1 2">
    <name type="scientific">Nemania bipapillata</name>
    <dbReference type="NCBI Taxonomy" id="110536"/>
    <lineage>
        <taxon>Eukaryota</taxon>
        <taxon>Fungi</taxon>
        <taxon>Dikarya</taxon>
        <taxon>Ascomycota</taxon>
        <taxon>Pezizomycotina</taxon>
        <taxon>Sordariomycetes</taxon>
        <taxon>Xylariomycetidae</taxon>
        <taxon>Xylariales</taxon>
        <taxon>Xylariaceae</taxon>
        <taxon>Nemania</taxon>
    </lineage>
</organism>
<dbReference type="Proteomes" id="UP001153334">
    <property type="component" value="Unassembled WGS sequence"/>
</dbReference>
<proteinExistence type="predicted"/>